<organism evidence="4 5">
    <name type="scientific">Geomicrobium sediminis</name>
    <dbReference type="NCBI Taxonomy" id="1347788"/>
    <lineage>
        <taxon>Bacteria</taxon>
        <taxon>Bacillati</taxon>
        <taxon>Bacillota</taxon>
        <taxon>Bacilli</taxon>
        <taxon>Bacillales</taxon>
        <taxon>Geomicrobium</taxon>
    </lineage>
</organism>
<comment type="caution">
    <text evidence="4">The sequence shown here is derived from an EMBL/GenBank/DDBJ whole genome shotgun (WGS) entry which is preliminary data.</text>
</comment>
<evidence type="ECO:0000313" key="5">
    <source>
        <dbReference type="Proteomes" id="UP000741863"/>
    </source>
</evidence>
<feature type="region of interest" description="Disordered" evidence="2">
    <location>
        <begin position="1"/>
        <end position="59"/>
    </location>
</feature>
<dbReference type="Pfam" id="PF05532">
    <property type="entry name" value="CsbD"/>
    <property type="match status" value="1"/>
</dbReference>
<protein>
    <submittedName>
        <fullName evidence="4">Uncharacterized protein YjbJ (UPF0337 family)</fullName>
    </submittedName>
</protein>
<evidence type="ECO:0000313" key="4">
    <source>
        <dbReference type="EMBL" id="MBM7634599.1"/>
    </source>
</evidence>
<dbReference type="EMBL" id="JAFBEC010000014">
    <property type="protein sequence ID" value="MBM7634599.1"/>
    <property type="molecule type" value="Genomic_DNA"/>
</dbReference>
<dbReference type="InterPro" id="IPR036629">
    <property type="entry name" value="YjbJ_sf"/>
</dbReference>
<name>A0ABS2PGN6_9BACL</name>
<reference evidence="4 5" key="1">
    <citation type="submission" date="2021-01" db="EMBL/GenBank/DDBJ databases">
        <title>Genomic Encyclopedia of Type Strains, Phase IV (KMG-IV): sequencing the most valuable type-strain genomes for metagenomic binning, comparative biology and taxonomic classification.</title>
        <authorList>
            <person name="Goeker M."/>
        </authorList>
    </citation>
    <scope>NUCLEOTIDE SEQUENCE [LARGE SCALE GENOMIC DNA]</scope>
    <source>
        <strain evidence="4 5">DSM 25540</strain>
    </source>
</reference>
<proteinExistence type="inferred from homology"/>
<dbReference type="RefSeq" id="WP_204699422.1">
    <property type="nucleotide sequence ID" value="NZ_JAFBEC010000014.1"/>
</dbReference>
<sequence length="59" mass="6322">MSDKATDKLKGMANQAKGSVKDATGKATNNKKMQAEGKTDKLKGKAQDTKANAKHEMDK</sequence>
<accession>A0ABS2PGN6</accession>
<evidence type="ECO:0000256" key="2">
    <source>
        <dbReference type="SAM" id="MobiDB-lite"/>
    </source>
</evidence>
<evidence type="ECO:0000259" key="3">
    <source>
        <dbReference type="Pfam" id="PF05532"/>
    </source>
</evidence>
<dbReference type="InterPro" id="IPR008462">
    <property type="entry name" value="CsbD"/>
</dbReference>
<dbReference type="Proteomes" id="UP000741863">
    <property type="component" value="Unassembled WGS sequence"/>
</dbReference>
<feature type="domain" description="CsbD-like" evidence="3">
    <location>
        <begin position="7"/>
        <end position="58"/>
    </location>
</feature>
<feature type="compositionally biased region" description="Basic and acidic residues" evidence="2">
    <location>
        <begin position="1"/>
        <end position="10"/>
    </location>
</feature>
<dbReference type="SUPFAM" id="SSF69047">
    <property type="entry name" value="Hypothetical protein YjbJ"/>
    <property type="match status" value="1"/>
</dbReference>
<dbReference type="Gene3D" id="1.10.1470.10">
    <property type="entry name" value="YjbJ"/>
    <property type="match status" value="1"/>
</dbReference>
<comment type="similarity">
    <text evidence="1">Belongs to the UPF0337 (CsbD) family.</text>
</comment>
<gene>
    <name evidence="4" type="ORF">JOD17_003721</name>
</gene>
<evidence type="ECO:0000256" key="1">
    <source>
        <dbReference type="ARBA" id="ARBA00009129"/>
    </source>
</evidence>
<feature type="compositionally biased region" description="Basic and acidic residues" evidence="2">
    <location>
        <begin position="33"/>
        <end position="59"/>
    </location>
</feature>
<keyword evidence="5" id="KW-1185">Reference proteome</keyword>